<feature type="transmembrane region" description="Helical" evidence="1">
    <location>
        <begin position="172"/>
        <end position="193"/>
    </location>
</feature>
<keyword evidence="1" id="KW-0812">Transmembrane</keyword>
<proteinExistence type="predicted"/>
<keyword evidence="1" id="KW-1133">Transmembrane helix</keyword>
<gene>
    <name evidence="2" type="ORF">GCM10009550_43110</name>
</gene>
<name>A0ABN1RGI2_9ACTN</name>
<feature type="transmembrane region" description="Helical" evidence="1">
    <location>
        <begin position="6"/>
        <end position="24"/>
    </location>
</feature>
<keyword evidence="3" id="KW-1185">Reference proteome</keyword>
<keyword evidence="1" id="KW-0472">Membrane</keyword>
<evidence type="ECO:0000313" key="2">
    <source>
        <dbReference type="EMBL" id="GAA0956755.1"/>
    </source>
</evidence>
<reference evidence="2 3" key="1">
    <citation type="journal article" date="2019" name="Int. J. Syst. Evol. Microbiol.">
        <title>The Global Catalogue of Microorganisms (GCM) 10K type strain sequencing project: providing services to taxonomists for standard genome sequencing and annotation.</title>
        <authorList>
            <consortium name="The Broad Institute Genomics Platform"/>
            <consortium name="The Broad Institute Genome Sequencing Center for Infectious Disease"/>
            <person name="Wu L."/>
            <person name="Ma J."/>
        </authorList>
    </citation>
    <scope>NUCLEOTIDE SEQUENCE [LARGE SCALE GENOMIC DNA]</scope>
    <source>
        <strain evidence="2 3">JCM 10696</strain>
    </source>
</reference>
<protein>
    <recommendedName>
        <fullName evidence="4">RING-type E3 ubiquitin transferase</fullName>
    </recommendedName>
</protein>
<sequence length="196" mass="21057">MPFVTVMLFGLVSLPLFAAAGYLIRMLLNARPWKESECRDAVSAPGRLRITGRAVAGPEGLLASPLSGTECVWWAVETVTEHETGKEERGSGTVGLPGSVSWVAGAESAQEHREPHPARPGRTLLRREHVLRAGTYVTVRGTVAPDREGRAAFSATALDVVEHSVTPPLFRIARYAALLAFLGTAITFLGIWADLS</sequence>
<accession>A0ABN1RGI2</accession>
<comment type="caution">
    <text evidence="2">The sequence shown here is derived from an EMBL/GenBank/DDBJ whole genome shotgun (WGS) entry which is preliminary data.</text>
</comment>
<evidence type="ECO:0008006" key="4">
    <source>
        <dbReference type="Google" id="ProtNLM"/>
    </source>
</evidence>
<dbReference type="Proteomes" id="UP001500665">
    <property type="component" value="Unassembled WGS sequence"/>
</dbReference>
<dbReference type="RefSeq" id="WP_344242693.1">
    <property type="nucleotide sequence ID" value="NZ_BAAAHH010000018.1"/>
</dbReference>
<evidence type="ECO:0000256" key="1">
    <source>
        <dbReference type="SAM" id="Phobius"/>
    </source>
</evidence>
<evidence type="ECO:0000313" key="3">
    <source>
        <dbReference type="Proteomes" id="UP001500665"/>
    </source>
</evidence>
<organism evidence="2 3">
    <name type="scientific">Actinocorallia libanotica</name>
    <dbReference type="NCBI Taxonomy" id="46162"/>
    <lineage>
        <taxon>Bacteria</taxon>
        <taxon>Bacillati</taxon>
        <taxon>Actinomycetota</taxon>
        <taxon>Actinomycetes</taxon>
        <taxon>Streptosporangiales</taxon>
        <taxon>Thermomonosporaceae</taxon>
        <taxon>Actinocorallia</taxon>
    </lineage>
</organism>
<dbReference type="EMBL" id="BAAAHH010000018">
    <property type="protein sequence ID" value="GAA0956755.1"/>
    <property type="molecule type" value="Genomic_DNA"/>
</dbReference>